<proteinExistence type="predicted"/>
<protein>
    <submittedName>
        <fullName evidence="2">Uncharacterized protein</fullName>
    </submittedName>
</protein>
<evidence type="ECO:0000256" key="1">
    <source>
        <dbReference type="SAM" id="Coils"/>
    </source>
</evidence>
<name>A0A8S5RES7_9VIRU</name>
<keyword evidence="1" id="KW-0175">Coiled coil</keyword>
<evidence type="ECO:0000313" key="2">
    <source>
        <dbReference type="EMBL" id="DAE29902.1"/>
    </source>
</evidence>
<organism evidence="2">
    <name type="scientific">virus sp. ctqEG8</name>
    <dbReference type="NCBI Taxonomy" id="2827998"/>
    <lineage>
        <taxon>Viruses</taxon>
    </lineage>
</organism>
<dbReference type="EMBL" id="BK059100">
    <property type="protein sequence ID" value="DAE29902.1"/>
    <property type="molecule type" value="Genomic_DNA"/>
</dbReference>
<accession>A0A8S5RES7</accession>
<feature type="coiled-coil region" evidence="1">
    <location>
        <begin position="7"/>
        <end position="72"/>
    </location>
</feature>
<reference evidence="2" key="1">
    <citation type="journal article" date="2021" name="Proc. Natl. Acad. Sci. U.S.A.">
        <title>A Catalog of Tens of Thousands of Viruses from Human Metagenomes Reveals Hidden Associations with Chronic Diseases.</title>
        <authorList>
            <person name="Tisza M.J."/>
            <person name="Buck C.B."/>
        </authorList>
    </citation>
    <scope>NUCLEOTIDE SEQUENCE</scope>
    <source>
        <strain evidence="2">CtqEG8</strain>
    </source>
</reference>
<sequence>MMNEQEIVRLCSEYKRNKRQLEEINKQQERIKALLLDELAERGGNTFTVGEYKIQESKAKRETLDAAKLKQELPTVYYGFVRVSEVKRFLIH</sequence>